<accession>W7TD94</accession>
<feature type="region of interest" description="Disordered" evidence="1">
    <location>
        <begin position="1"/>
        <end position="22"/>
    </location>
</feature>
<evidence type="ECO:0000256" key="1">
    <source>
        <dbReference type="SAM" id="MobiDB-lite"/>
    </source>
</evidence>
<sequence length="148" mass="16768">MAFRPLQDPAPSSTPLSPASNPVCDASLRDKSRIRPESIVGLRLKCTCKFFKRPWCCFGGQGCFSQTTHESDTRFLGWAEKKFRTMLIKLGLMSTRQPDGKYDRQRQTRMRCTGAELKAIERGCTPLVIKLSTDTLTWPSKEEVLHSI</sequence>
<name>W7TD94_9STRA</name>
<protein>
    <submittedName>
        <fullName evidence="2">Uncharacterized protein</fullName>
    </submittedName>
</protein>
<organism evidence="2 3">
    <name type="scientific">Nannochloropsis gaditana</name>
    <dbReference type="NCBI Taxonomy" id="72520"/>
    <lineage>
        <taxon>Eukaryota</taxon>
        <taxon>Sar</taxon>
        <taxon>Stramenopiles</taxon>
        <taxon>Ochrophyta</taxon>
        <taxon>Eustigmatophyceae</taxon>
        <taxon>Eustigmatales</taxon>
        <taxon>Monodopsidaceae</taxon>
        <taxon>Nannochloropsis</taxon>
    </lineage>
</organism>
<comment type="caution">
    <text evidence="2">The sequence shown here is derived from an EMBL/GenBank/DDBJ whole genome shotgun (WGS) entry which is preliminary data.</text>
</comment>
<gene>
    <name evidence="2" type="ORF">Naga_100019g65</name>
</gene>
<feature type="compositionally biased region" description="Low complexity" evidence="1">
    <location>
        <begin position="9"/>
        <end position="22"/>
    </location>
</feature>
<dbReference type="AlphaFoldDB" id="W7TD94"/>
<evidence type="ECO:0000313" key="3">
    <source>
        <dbReference type="Proteomes" id="UP000019335"/>
    </source>
</evidence>
<reference evidence="2 3" key="1">
    <citation type="journal article" date="2014" name="Mol. Plant">
        <title>Chromosome Scale Genome Assembly and Transcriptome Profiling of Nannochloropsis gaditana in Nitrogen Depletion.</title>
        <authorList>
            <person name="Corteggiani Carpinelli E."/>
            <person name="Telatin A."/>
            <person name="Vitulo N."/>
            <person name="Forcato C."/>
            <person name="D'Angelo M."/>
            <person name="Schiavon R."/>
            <person name="Vezzi A."/>
            <person name="Giacometti G.M."/>
            <person name="Morosinotto T."/>
            <person name="Valle G."/>
        </authorList>
    </citation>
    <scope>NUCLEOTIDE SEQUENCE [LARGE SCALE GENOMIC DNA]</scope>
    <source>
        <strain evidence="2 3">B-31</strain>
    </source>
</reference>
<dbReference type="EMBL" id="AZIL01002467">
    <property type="protein sequence ID" value="EWM21493.1"/>
    <property type="molecule type" value="Genomic_DNA"/>
</dbReference>
<proteinExistence type="predicted"/>
<dbReference type="Proteomes" id="UP000019335">
    <property type="component" value="Unassembled WGS sequence"/>
</dbReference>
<keyword evidence="3" id="KW-1185">Reference proteome</keyword>
<evidence type="ECO:0000313" key="2">
    <source>
        <dbReference type="EMBL" id="EWM21493.1"/>
    </source>
</evidence>